<gene>
    <name evidence="4" type="ORF">GD597_08485</name>
</gene>
<evidence type="ECO:0000313" key="5">
    <source>
        <dbReference type="Proteomes" id="UP000598971"/>
    </source>
</evidence>
<accession>A0A8J8JWN7</accession>
<proteinExistence type="predicted"/>
<feature type="coiled-coil region" evidence="1">
    <location>
        <begin position="605"/>
        <end position="639"/>
    </location>
</feature>
<feature type="domain" description="Peptidase S74" evidence="3">
    <location>
        <begin position="504"/>
        <end position="619"/>
    </location>
</feature>
<reference evidence="4" key="1">
    <citation type="submission" date="2019-10" db="EMBL/GenBank/DDBJ databases">
        <title>Draft genome sequence of Panacibacter sp. KCS-6.</title>
        <authorList>
            <person name="Yim K.J."/>
        </authorList>
    </citation>
    <scope>NUCLEOTIDE SEQUENCE</scope>
    <source>
        <strain evidence="4">KCS-6</strain>
    </source>
</reference>
<dbReference type="InterPro" id="IPR011049">
    <property type="entry name" value="Serralysin-like_metalloprot_C"/>
</dbReference>
<name>A0A8J8JWN7_9BACT</name>
<keyword evidence="2" id="KW-0732">Signal</keyword>
<dbReference type="Pfam" id="PF13884">
    <property type="entry name" value="Peptidase_S74"/>
    <property type="match status" value="1"/>
</dbReference>
<dbReference type="AlphaFoldDB" id="A0A8J8JWN7"/>
<dbReference type="Gene3D" id="2.150.10.10">
    <property type="entry name" value="Serralysin-like metalloprotease, C-terminal"/>
    <property type="match status" value="1"/>
</dbReference>
<dbReference type="InterPro" id="IPR030392">
    <property type="entry name" value="S74_ICA"/>
</dbReference>
<evidence type="ECO:0000313" key="4">
    <source>
        <dbReference type="EMBL" id="NNV55491.1"/>
    </source>
</evidence>
<dbReference type="RefSeq" id="WP_171607415.1">
    <property type="nucleotide sequence ID" value="NZ_WHPF01000005.1"/>
</dbReference>
<keyword evidence="5" id="KW-1185">Reference proteome</keyword>
<comment type="caution">
    <text evidence="4">The sequence shown here is derived from an EMBL/GenBank/DDBJ whole genome shotgun (WGS) entry which is preliminary data.</text>
</comment>
<feature type="chain" id="PRO_5035279376" description="Peptidase S74 domain-containing protein" evidence="2">
    <location>
        <begin position="23"/>
        <end position="732"/>
    </location>
</feature>
<feature type="signal peptide" evidence="2">
    <location>
        <begin position="1"/>
        <end position="22"/>
    </location>
</feature>
<evidence type="ECO:0000256" key="1">
    <source>
        <dbReference type="SAM" id="Coils"/>
    </source>
</evidence>
<keyword evidence="1" id="KW-0175">Coiled coil</keyword>
<organism evidence="4 5">
    <name type="scientific">Limnovirga soli</name>
    <dbReference type="NCBI Taxonomy" id="2656915"/>
    <lineage>
        <taxon>Bacteria</taxon>
        <taxon>Pseudomonadati</taxon>
        <taxon>Bacteroidota</taxon>
        <taxon>Chitinophagia</taxon>
        <taxon>Chitinophagales</taxon>
        <taxon>Chitinophagaceae</taxon>
        <taxon>Limnovirga</taxon>
    </lineage>
</organism>
<dbReference type="EMBL" id="WHPF01000005">
    <property type="protein sequence ID" value="NNV55491.1"/>
    <property type="molecule type" value="Genomic_DNA"/>
</dbReference>
<protein>
    <recommendedName>
        <fullName evidence="3">Peptidase S74 domain-containing protein</fullName>
    </recommendedName>
</protein>
<dbReference type="PROSITE" id="PS51688">
    <property type="entry name" value="ICA"/>
    <property type="match status" value="1"/>
</dbReference>
<sequence length="732" mass="77132">MNKFTSKILAALFVFTICNATAQNIFPANGSAGVGTTAPNISALLEMVSTSKGLLIPRMTATQRNAIATPAIGLMIYQTNSTPGFYYYTGAAWTAMTPKSKGWLLTGNAGTSPAANFLGTTDAQALIFKVNNQLSGSLDYSSTANTSFGYKTLVSNTNFNNSAFGYQALFSNTTGGYNTAVGTYSLLNNTLGYQNTAIGSNSLQSNQNGNYNAAVGYGALLNNTTGGSNVAVGNTAMLNNIGGNNNIAAGFGALFTNTSGNLNTAIGKNSLYYNLTGSYSTAVGVYALEQNNADENTAIGAYSLQQNTTATGNTTVGAYSLANNTEGYNNTAEGNRALTFNSVGYKNTAVGFQALYSNESARDNTAMGANALVNNYGPNADGNSAFGSAALFSNTTGGGNTSIGYGSMSSNASGGDNTAIGYGSFENNTTGTENVAIGVRALNNNKTGNRNTAIGKFSNTNFIDNLTNATSIGYDAQVDASNKVRIGNTAVTSIGGQVTWTSFSDGRIKKDIKENVPGLKFINSLRPVTYHFDVAKQYALMGIKDSSSNYKEKFDIEKIAFTGFVAQEVDAAAKKMNFDFSGIDKTGKVMGLRYAEFVVPLVKAVQELSNENEAQKKINADLQKQIDELKLLITQNNQQAVNAMPTGISLEQNIPNPFNQSSTINYTIAEKFNSATIIITDNSGKTIKQFTLSSSGKGTVSIAKGSLANGLYHYSLYVNGKMVDSKKMEIIK</sequence>
<evidence type="ECO:0000259" key="3">
    <source>
        <dbReference type="PROSITE" id="PS51688"/>
    </source>
</evidence>
<evidence type="ECO:0000256" key="2">
    <source>
        <dbReference type="SAM" id="SignalP"/>
    </source>
</evidence>
<dbReference type="Proteomes" id="UP000598971">
    <property type="component" value="Unassembled WGS sequence"/>
</dbReference>